<organism evidence="1 2">
    <name type="scientific">Phoxinus phoxinus</name>
    <name type="common">Eurasian minnow</name>
    <dbReference type="NCBI Taxonomy" id="58324"/>
    <lineage>
        <taxon>Eukaryota</taxon>
        <taxon>Metazoa</taxon>
        <taxon>Chordata</taxon>
        <taxon>Craniata</taxon>
        <taxon>Vertebrata</taxon>
        <taxon>Euteleostomi</taxon>
        <taxon>Actinopterygii</taxon>
        <taxon>Neopterygii</taxon>
        <taxon>Teleostei</taxon>
        <taxon>Ostariophysi</taxon>
        <taxon>Cypriniformes</taxon>
        <taxon>Leuciscidae</taxon>
        <taxon>Phoxininae</taxon>
        <taxon>Phoxinus</taxon>
    </lineage>
</organism>
<accession>A0AAN9CQG0</accession>
<keyword evidence="2" id="KW-1185">Reference proteome</keyword>
<evidence type="ECO:0000313" key="2">
    <source>
        <dbReference type="Proteomes" id="UP001364617"/>
    </source>
</evidence>
<protein>
    <submittedName>
        <fullName evidence="1">Uncharacterized protein</fullName>
    </submittedName>
</protein>
<dbReference type="AlphaFoldDB" id="A0AAN9CQG0"/>
<dbReference type="Proteomes" id="UP001364617">
    <property type="component" value="Unassembled WGS sequence"/>
</dbReference>
<reference evidence="1 2" key="1">
    <citation type="submission" date="2024-02" db="EMBL/GenBank/DDBJ databases">
        <title>Chromosome-level genome assembly of the Eurasian Minnow (Phoxinus phoxinus).</title>
        <authorList>
            <person name="Oriowo T.O."/>
            <person name="Martin S."/>
            <person name="Stange M."/>
            <person name="Chrysostomakis Y."/>
            <person name="Brown T."/>
            <person name="Winkler S."/>
            <person name="Kukowka S."/>
            <person name="Myers E.W."/>
            <person name="Bohne A."/>
        </authorList>
    </citation>
    <scope>NUCLEOTIDE SEQUENCE [LARGE SCALE GENOMIC DNA]</scope>
    <source>
        <strain evidence="1">ZFMK-TIS-60720</strain>
        <tissue evidence="1">Whole Organism</tissue>
    </source>
</reference>
<sequence length="74" mass="8546">MCFFLPLKEKVNVKGTVLECEWMMFIPPSDVQHYLRAVFSHVSDCNSLADMKQGIRSGLCYFVLSDSVQRQKEN</sequence>
<evidence type="ECO:0000313" key="1">
    <source>
        <dbReference type="EMBL" id="KAK7139445.1"/>
    </source>
</evidence>
<dbReference type="EMBL" id="JAYKXH010000017">
    <property type="protein sequence ID" value="KAK7139445.1"/>
    <property type="molecule type" value="Genomic_DNA"/>
</dbReference>
<name>A0AAN9CQG0_9TELE</name>
<proteinExistence type="predicted"/>
<gene>
    <name evidence="1" type="ORF">R3I93_016551</name>
</gene>
<comment type="caution">
    <text evidence="1">The sequence shown here is derived from an EMBL/GenBank/DDBJ whole genome shotgun (WGS) entry which is preliminary data.</text>
</comment>